<reference evidence="3 4" key="2">
    <citation type="journal article" date="2012" name="Nature">
        <title>Insights into hominid evolution from the gorilla genome sequence.</title>
        <authorList>
            <person name="Scally A."/>
            <person name="Dutheil J.Y."/>
            <person name="Hillier L.W."/>
            <person name="Jordan G.E."/>
            <person name="Goodhead I."/>
            <person name="Herrero J."/>
            <person name="Hobolth A."/>
            <person name="Lappalainen T."/>
            <person name="Mailund T."/>
            <person name="Marques-Bonet T."/>
            <person name="McCarthy S."/>
            <person name="Montgomery S.H."/>
            <person name="Schwalie P.C."/>
            <person name="Tang Y.A."/>
            <person name="Ward M.C."/>
            <person name="Xue Y."/>
            <person name="Yngvadottir B."/>
            <person name="Alkan C."/>
            <person name="Andersen L.N."/>
            <person name="Ayub Q."/>
            <person name="Ball E.V."/>
            <person name="Beal K."/>
            <person name="Bradley B.J."/>
            <person name="Chen Y."/>
            <person name="Clee C.M."/>
            <person name="Fitzgerald S."/>
            <person name="Graves T.A."/>
            <person name="Gu Y."/>
            <person name="Heath P."/>
            <person name="Heger A."/>
            <person name="Karakoc E."/>
            <person name="Kolb-Kokocinski A."/>
            <person name="Laird G.K."/>
            <person name="Lunter G."/>
            <person name="Meader S."/>
            <person name="Mort M."/>
            <person name="Mullikin J.C."/>
            <person name="Munch K."/>
            <person name="O'Connor T.D."/>
            <person name="Phillips A.D."/>
            <person name="Prado-Martinez J."/>
            <person name="Rogers A.S."/>
            <person name="Sajjadian S."/>
            <person name="Schmidt D."/>
            <person name="Shaw K."/>
            <person name="Simpson J.T."/>
            <person name="Stenson P.D."/>
            <person name="Turner D.J."/>
            <person name="Vigilant L."/>
            <person name="Vilella A.J."/>
            <person name="Whitener W."/>
            <person name="Zhu B."/>
            <person name="Cooper D.N."/>
            <person name="de Jong P."/>
            <person name="Dermitzakis E.T."/>
            <person name="Eichler E.E."/>
            <person name="Flicek P."/>
            <person name="Goldman N."/>
            <person name="Mundy N.I."/>
            <person name="Ning Z."/>
            <person name="Odom D.T."/>
            <person name="Ponting C.P."/>
            <person name="Quail M.A."/>
            <person name="Ryder O.A."/>
            <person name="Searle S.M."/>
            <person name="Warren W.C."/>
            <person name="Wilson R.K."/>
            <person name="Schierup M.H."/>
            <person name="Rogers J."/>
            <person name="Tyler-Smith C."/>
            <person name="Durbin R."/>
        </authorList>
    </citation>
    <scope>NUCLEOTIDE SEQUENCE [LARGE SCALE GENOMIC DNA]</scope>
</reference>
<dbReference type="EMBL" id="CABD030024656">
    <property type="status" value="NOT_ANNOTATED_CDS"/>
    <property type="molecule type" value="Genomic_DNA"/>
</dbReference>
<dbReference type="SMR" id="A0A2I2Y991"/>
<dbReference type="AlphaFoldDB" id="A0A2I2Y991"/>
<feature type="signal peptide" evidence="1">
    <location>
        <begin position="1"/>
        <end position="25"/>
    </location>
</feature>
<dbReference type="Bgee" id="ENSGGOG00000014284">
    <property type="expression patterns" value="Expressed in liver and 6 other cell types or tissues"/>
</dbReference>
<keyword evidence="1" id="KW-0732">Signal</keyword>
<gene>
    <name evidence="3" type="primary">PLOD2</name>
</gene>
<organism evidence="3 4">
    <name type="scientific">Gorilla gorilla gorilla</name>
    <name type="common">Western lowland gorilla</name>
    <dbReference type="NCBI Taxonomy" id="9595"/>
    <lineage>
        <taxon>Eukaryota</taxon>
        <taxon>Metazoa</taxon>
        <taxon>Chordata</taxon>
        <taxon>Craniata</taxon>
        <taxon>Vertebrata</taxon>
        <taxon>Euteleostomi</taxon>
        <taxon>Mammalia</taxon>
        <taxon>Eutheria</taxon>
        <taxon>Euarchontoglires</taxon>
        <taxon>Primates</taxon>
        <taxon>Haplorrhini</taxon>
        <taxon>Catarrhini</taxon>
        <taxon>Hominidae</taxon>
        <taxon>Gorilla</taxon>
    </lineage>
</organism>
<proteinExistence type="predicted"/>
<feature type="domain" description="PLOD1-3-like GT" evidence="2">
    <location>
        <begin position="36"/>
        <end position="71"/>
    </location>
</feature>
<evidence type="ECO:0000313" key="3">
    <source>
        <dbReference type="Ensembl" id="ENSGGOP00000031481.1"/>
    </source>
</evidence>
<evidence type="ECO:0000256" key="1">
    <source>
        <dbReference type="SAM" id="SignalP"/>
    </source>
</evidence>
<evidence type="ECO:0000313" key="4">
    <source>
        <dbReference type="Proteomes" id="UP000001519"/>
    </source>
</evidence>
<accession>A0A2I2Y991</accession>
<dbReference type="EMBL" id="CABD030024658">
    <property type="status" value="NOT_ANNOTATED_CDS"/>
    <property type="molecule type" value="Genomic_DNA"/>
</dbReference>
<dbReference type="GeneTree" id="ENSGT01030000234558"/>
<name>A0A2I2Y991_GORGO</name>
<dbReference type="Ensembl" id="ENSGGOT00000047881.1">
    <property type="protein sequence ID" value="ENSGGOP00000031481.1"/>
    <property type="gene ID" value="ENSGGOG00000014284.3"/>
</dbReference>
<keyword evidence="4" id="KW-1185">Reference proteome</keyword>
<dbReference type="Proteomes" id="UP000001519">
    <property type="component" value="Chromosome 3"/>
</dbReference>
<dbReference type="InterPro" id="IPR057589">
    <property type="entry name" value="GT_PLOD"/>
</dbReference>
<reference evidence="3" key="4">
    <citation type="submission" date="2025-09" db="UniProtKB">
        <authorList>
            <consortium name="Ensembl"/>
        </authorList>
    </citation>
    <scope>IDENTIFICATION</scope>
</reference>
<dbReference type="EMBL" id="CABD030024657">
    <property type="status" value="NOT_ANNOTATED_CDS"/>
    <property type="molecule type" value="Genomic_DNA"/>
</dbReference>
<feature type="chain" id="PRO_5014188124" evidence="1">
    <location>
        <begin position="26"/>
        <end position="98"/>
    </location>
</feature>
<sequence length="98" mass="11301">MGGCTVKPQLLLLALVLHPWNPCLGADSEKPSSIPTDKLLVITVATKESDGFHRFMQSAKYFNYTVKKEGSVSQVFSTNKRRTRRYLGPWSRRRMERW</sequence>
<reference evidence="3" key="3">
    <citation type="submission" date="2025-08" db="UniProtKB">
        <authorList>
            <consortium name="Ensembl"/>
        </authorList>
    </citation>
    <scope>IDENTIFICATION</scope>
</reference>
<protein>
    <submittedName>
        <fullName evidence="3">Procollagen-lysine,2-oxoglutarate 5-dioxygenase 2</fullName>
    </submittedName>
</protein>
<reference evidence="4" key="1">
    <citation type="submission" date="2011-05" db="EMBL/GenBank/DDBJ databases">
        <title>Insights into the evolution of the great apes provided by the gorilla genome.</title>
        <authorList>
            <person name="Scally A."/>
        </authorList>
    </citation>
    <scope>NUCLEOTIDE SEQUENCE [LARGE SCALE GENOMIC DNA]</scope>
</reference>
<dbReference type="Pfam" id="PF25342">
    <property type="entry name" value="GT_PLOD"/>
    <property type="match status" value="1"/>
</dbReference>
<evidence type="ECO:0000259" key="2">
    <source>
        <dbReference type="Pfam" id="PF25342"/>
    </source>
</evidence>